<proteinExistence type="predicted"/>
<dbReference type="PANTHER" id="PTHR45902:SF1">
    <property type="entry name" value="LATROPHILIN RECEPTOR-LIKE PROTEIN A"/>
    <property type="match status" value="1"/>
</dbReference>
<protein>
    <submittedName>
        <fullName evidence="1">Uncharacterized protein</fullName>
    </submittedName>
</protein>
<comment type="caution">
    <text evidence="1">The sequence shown here is derived from an EMBL/GenBank/DDBJ whole genome shotgun (WGS) entry which is preliminary data.</text>
</comment>
<dbReference type="PROSITE" id="PS50958">
    <property type="entry name" value="SMB_2"/>
    <property type="match status" value="1"/>
</dbReference>
<evidence type="ECO:0000313" key="1">
    <source>
        <dbReference type="EMBL" id="CAH1790437.1"/>
    </source>
</evidence>
<name>A0A8J1UXC7_OWEFU</name>
<dbReference type="InterPro" id="IPR036024">
    <property type="entry name" value="Somatomedin_B-like_dom_sf"/>
</dbReference>
<reference evidence="1" key="1">
    <citation type="submission" date="2022-03" db="EMBL/GenBank/DDBJ databases">
        <authorList>
            <person name="Martin C."/>
        </authorList>
    </citation>
    <scope>NUCLEOTIDE SEQUENCE</scope>
</reference>
<dbReference type="PANTHER" id="PTHR45902">
    <property type="entry name" value="LATROPHILIN RECEPTOR-LIKE PROTEIN A"/>
    <property type="match status" value="1"/>
</dbReference>
<dbReference type="AlphaFoldDB" id="A0A8J1UXC7"/>
<dbReference type="OrthoDB" id="6077263at2759"/>
<dbReference type="InterPro" id="IPR001212">
    <property type="entry name" value="Somatomedin_B_dom"/>
</dbReference>
<dbReference type="InterPro" id="IPR053231">
    <property type="entry name" value="GPCR_LN-TM7"/>
</dbReference>
<gene>
    <name evidence="1" type="ORF">OFUS_LOCUS15642</name>
</gene>
<dbReference type="SUPFAM" id="SSF90188">
    <property type="entry name" value="Somatomedin B domain"/>
    <property type="match status" value="1"/>
</dbReference>
<keyword evidence="2" id="KW-1185">Reference proteome</keyword>
<accession>A0A8J1UXC7</accession>
<dbReference type="Proteomes" id="UP000749559">
    <property type="component" value="Unassembled WGS sequence"/>
</dbReference>
<evidence type="ECO:0000313" key="2">
    <source>
        <dbReference type="Proteomes" id="UP000749559"/>
    </source>
</evidence>
<dbReference type="EMBL" id="CAIIXF020000007">
    <property type="protein sequence ID" value="CAH1790437.1"/>
    <property type="molecule type" value="Genomic_DNA"/>
</dbReference>
<organism evidence="1 2">
    <name type="scientific">Owenia fusiformis</name>
    <name type="common">Polychaete worm</name>
    <dbReference type="NCBI Taxonomy" id="6347"/>
    <lineage>
        <taxon>Eukaryota</taxon>
        <taxon>Metazoa</taxon>
        <taxon>Spiralia</taxon>
        <taxon>Lophotrochozoa</taxon>
        <taxon>Annelida</taxon>
        <taxon>Polychaeta</taxon>
        <taxon>Sedentaria</taxon>
        <taxon>Canalipalpata</taxon>
        <taxon>Sabellida</taxon>
        <taxon>Oweniida</taxon>
        <taxon>Oweniidae</taxon>
        <taxon>Owenia</taxon>
    </lineage>
</organism>
<sequence length="592" mass="66313">MGYQASRFLILNILPLLVCVELITASFILPLTPTETSDHSPADQDKCRNFHQRRSCQYRCCFPPQTHRDQYFYCNCDDLCVKYGDCCHDYETIGCNPDYNSTRDIITKTTSCKMISKALGVYVESVCPEKNLVNNSTIQSCENPGDDILDITPVMDNQNGLHYANIYCAMCNGIQNVTFWQSKVYCTENGGNVSCDNLKESINKNLLWDIVTTNSHCSVNFTLNDQDYDQHAPPRPCFKPAKNYLEACDIHPLVKLADDCRNVIYEPVFANISNEAVMLPNLICALCLSTEETGPECVHLLDKDVVGDSLNVIFSYELEITLEKPDEVVYQHKQITKGAQRFDAFAEVCPIGGDGCQVVSCPTYYIKHGDRCIFNEDVVELSISLTTGLLNDQILGGHSTVELDMQPFTVVALNNLFKDIPVFGQPKSGMSSGCSLIPSENRPEEKACKYFFTIDVKVMKALNNSQKALLMDAYAKQLQRSMEAISWGYFTLNYTVKRKIMPSKSLVLNVPSGTNISESFEVQITTVSGPNQMNEPRNKIWRMINGTVGDAVKLVNDTRNKIAISNSSKTSGVFRLILGMFVFFLIISEFGD</sequence>